<keyword evidence="1 2" id="KW-0238">DNA-binding</keyword>
<feature type="DNA-binding region" description="OmpR/PhoB-type" evidence="2">
    <location>
        <begin position="211"/>
        <end position="308"/>
    </location>
</feature>
<dbReference type="AlphaFoldDB" id="A0A1M4SYM3"/>
<keyword evidence="3" id="KW-0472">Membrane</keyword>
<keyword evidence="3" id="KW-1133">Transmembrane helix</keyword>
<proteinExistence type="predicted"/>
<organism evidence="5 6">
    <name type="scientific">Cnuella takakiae</name>
    <dbReference type="NCBI Taxonomy" id="1302690"/>
    <lineage>
        <taxon>Bacteria</taxon>
        <taxon>Pseudomonadati</taxon>
        <taxon>Bacteroidota</taxon>
        <taxon>Chitinophagia</taxon>
        <taxon>Chitinophagales</taxon>
        <taxon>Chitinophagaceae</taxon>
        <taxon>Cnuella</taxon>
    </lineage>
</organism>
<keyword evidence="6" id="KW-1185">Reference proteome</keyword>
<dbReference type="InterPro" id="IPR036388">
    <property type="entry name" value="WH-like_DNA-bd_sf"/>
</dbReference>
<dbReference type="PROSITE" id="PS51755">
    <property type="entry name" value="OMPR_PHOB"/>
    <property type="match status" value="1"/>
</dbReference>
<evidence type="ECO:0000313" key="6">
    <source>
        <dbReference type="Proteomes" id="UP000184368"/>
    </source>
</evidence>
<dbReference type="InterPro" id="IPR016032">
    <property type="entry name" value="Sig_transdc_resp-reg_C-effctor"/>
</dbReference>
<gene>
    <name evidence="5" type="ORF">SAMN05444008_101278</name>
</gene>
<dbReference type="SMART" id="SM00862">
    <property type="entry name" value="Trans_reg_C"/>
    <property type="match status" value="1"/>
</dbReference>
<protein>
    <submittedName>
        <fullName evidence="5">Transcriptional regulatory protein, C terminal</fullName>
    </submittedName>
</protein>
<evidence type="ECO:0000256" key="3">
    <source>
        <dbReference type="SAM" id="Phobius"/>
    </source>
</evidence>
<dbReference type="Pfam" id="PF00486">
    <property type="entry name" value="Trans_reg_C"/>
    <property type="match status" value="1"/>
</dbReference>
<keyword evidence="3" id="KW-0812">Transmembrane</keyword>
<dbReference type="SUPFAM" id="SSF46894">
    <property type="entry name" value="C-terminal effector domain of the bipartite response regulators"/>
    <property type="match status" value="1"/>
</dbReference>
<sequence length="316" mass="35150">MLVSRNPLHVKRKYLGGLLLLTIIAIICVAFSMTGGDDLDFARREVLLRKIGHEILLQSGDNVSRVLPVKKTGGDEYQISFEHAFTFHPDSLVHTTQRLLAKDRLASDYVVNVLNCGDSSVAYGFAISGNKKDDIIACLGRVQPKACYLLSIKFQSAEINTARDRYLLGGMALVAVLGYIFMRTAKPRSVVPEDAPATTDDHPTGIQNPTTSMFTLGSMLFDADTRKLMIDEKAIDLTKTEARVLRMFALAPNEAIERSRLQKEIWEDEGVIVGRSLDMFISKLRKKLEPDPNVKIVVLRGKGYRLQISSKAYSDS</sequence>
<dbReference type="STRING" id="1302690.BUE76_00960"/>
<dbReference type="GO" id="GO:0003677">
    <property type="term" value="F:DNA binding"/>
    <property type="evidence" value="ECO:0007669"/>
    <property type="project" value="UniProtKB-UniRule"/>
</dbReference>
<name>A0A1M4SYM3_9BACT</name>
<evidence type="ECO:0000256" key="1">
    <source>
        <dbReference type="ARBA" id="ARBA00023125"/>
    </source>
</evidence>
<dbReference type="CDD" id="cd00383">
    <property type="entry name" value="trans_reg_C"/>
    <property type="match status" value="1"/>
</dbReference>
<evidence type="ECO:0000313" key="5">
    <source>
        <dbReference type="EMBL" id="SHE37273.1"/>
    </source>
</evidence>
<feature type="domain" description="OmpR/PhoB-type" evidence="4">
    <location>
        <begin position="211"/>
        <end position="308"/>
    </location>
</feature>
<evidence type="ECO:0000256" key="2">
    <source>
        <dbReference type="PROSITE-ProRule" id="PRU01091"/>
    </source>
</evidence>
<dbReference type="Proteomes" id="UP000184368">
    <property type="component" value="Unassembled WGS sequence"/>
</dbReference>
<dbReference type="GO" id="GO:0006355">
    <property type="term" value="P:regulation of DNA-templated transcription"/>
    <property type="evidence" value="ECO:0007669"/>
    <property type="project" value="InterPro"/>
</dbReference>
<dbReference type="Gene3D" id="1.10.10.10">
    <property type="entry name" value="Winged helix-like DNA-binding domain superfamily/Winged helix DNA-binding domain"/>
    <property type="match status" value="1"/>
</dbReference>
<dbReference type="EMBL" id="FQUO01000001">
    <property type="protein sequence ID" value="SHE37273.1"/>
    <property type="molecule type" value="Genomic_DNA"/>
</dbReference>
<reference evidence="5 6" key="1">
    <citation type="submission" date="2016-11" db="EMBL/GenBank/DDBJ databases">
        <authorList>
            <person name="Jaros S."/>
            <person name="Januszkiewicz K."/>
            <person name="Wedrychowicz H."/>
        </authorList>
    </citation>
    <scope>NUCLEOTIDE SEQUENCE [LARGE SCALE GENOMIC DNA]</scope>
    <source>
        <strain evidence="5 6">DSM 26897</strain>
    </source>
</reference>
<accession>A0A1M4SYM3</accession>
<dbReference type="InterPro" id="IPR001867">
    <property type="entry name" value="OmpR/PhoB-type_DNA-bd"/>
</dbReference>
<dbReference type="GO" id="GO:0000160">
    <property type="term" value="P:phosphorelay signal transduction system"/>
    <property type="evidence" value="ECO:0007669"/>
    <property type="project" value="InterPro"/>
</dbReference>
<evidence type="ECO:0000259" key="4">
    <source>
        <dbReference type="PROSITE" id="PS51755"/>
    </source>
</evidence>
<feature type="transmembrane region" description="Helical" evidence="3">
    <location>
        <begin position="14"/>
        <end position="34"/>
    </location>
</feature>
<dbReference type="OrthoDB" id="7556122at2"/>